<name>A0A1Y5X591_KIBAR</name>
<dbReference type="AlphaFoldDB" id="A0A1Y5X591"/>
<evidence type="ECO:0000313" key="2">
    <source>
        <dbReference type="Proteomes" id="UP000192674"/>
    </source>
</evidence>
<dbReference type="Proteomes" id="UP000192674">
    <property type="component" value="Unassembled WGS sequence"/>
</dbReference>
<protein>
    <submittedName>
        <fullName evidence="1">Uncharacterized protein</fullName>
    </submittedName>
</protein>
<keyword evidence="2" id="KW-1185">Reference proteome</keyword>
<dbReference type="EMBL" id="FWXV01000001">
    <property type="protein sequence ID" value="SMC66019.1"/>
    <property type="molecule type" value="Genomic_DNA"/>
</dbReference>
<proteinExistence type="predicted"/>
<dbReference type="RefSeq" id="WP_033393702.1">
    <property type="nucleotide sequence ID" value="NZ_FWXV01000001.1"/>
</dbReference>
<reference evidence="1 2" key="1">
    <citation type="submission" date="2017-04" db="EMBL/GenBank/DDBJ databases">
        <authorList>
            <person name="Afonso C.L."/>
            <person name="Miller P.J."/>
            <person name="Scott M.A."/>
            <person name="Spackman E."/>
            <person name="Goraichik I."/>
            <person name="Dimitrov K.M."/>
            <person name="Suarez D.L."/>
            <person name="Swayne D.E."/>
        </authorList>
    </citation>
    <scope>NUCLEOTIDE SEQUENCE [LARGE SCALE GENOMIC DNA]</scope>
    <source>
        <strain evidence="1 2">DSM 43828</strain>
    </source>
</reference>
<accession>A0A1Y5X591</accession>
<gene>
    <name evidence="1" type="ORF">SAMN05661093_01223</name>
</gene>
<evidence type="ECO:0000313" key="1">
    <source>
        <dbReference type="EMBL" id="SMC66019.1"/>
    </source>
</evidence>
<sequence length="95" mass="10115">MSDEDGGGVAGLAGDPAWRLTLLTGGRWSVAERAFQHDGHSWVVGLTPVQSAVALIVWRDDEVMAHARGDEAAMCAAARGWVSRILGRSEITESI</sequence>
<organism evidence="1 2">
    <name type="scientific">Kibdelosporangium aridum</name>
    <dbReference type="NCBI Taxonomy" id="2030"/>
    <lineage>
        <taxon>Bacteria</taxon>
        <taxon>Bacillati</taxon>
        <taxon>Actinomycetota</taxon>
        <taxon>Actinomycetes</taxon>
        <taxon>Pseudonocardiales</taxon>
        <taxon>Pseudonocardiaceae</taxon>
        <taxon>Kibdelosporangium</taxon>
    </lineage>
</organism>